<dbReference type="EMBL" id="CP025188">
    <property type="protein sequence ID" value="AWV20329.1"/>
    <property type="molecule type" value="Genomic_DNA"/>
</dbReference>
<gene>
    <name evidence="2" type="ORF">RADP37_05406</name>
</gene>
<accession>A0A4Y1MRS5</accession>
<keyword evidence="2" id="KW-0614">Plasmid</keyword>
<protein>
    <submittedName>
        <fullName evidence="2">Uncharacterized protein</fullName>
    </submittedName>
</protein>
<evidence type="ECO:0000256" key="1">
    <source>
        <dbReference type="SAM" id="Phobius"/>
    </source>
</evidence>
<dbReference type="RefSeq" id="WP_168550270.1">
    <property type="nucleotide sequence ID" value="NZ_CP025188.1"/>
</dbReference>
<proteinExistence type="predicted"/>
<organism evidence="2">
    <name type="scientific">Roseomonas mucosa</name>
    <dbReference type="NCBI Taxonomy" id="207340"/>
    <lineage>
        <taxon>Bacteria</taxon>
        <taxon>Pseudomonadati</taxon>
        <taxon>Pseudomonadota</taxon>
        <taxon>Alphaproteobacteria</taxon>
        <taxon>Acetobacterales</taxon>
        <taxon>Roseomonadaceae</taxon>
        <taxon>Roseomonas</taxon>
    </lineage>
</organism>
<sequence>MHADNVTRPTCWQQATAYASTGSIPPGNVWRGLAHAIPAGLLLWALLIWGVAQVWWL</sequence>
<dbReference type="AlphaFoldDB" id="A0A4Y1MRS5"/>
<keyword evidence="1" id="KW-0472">Membrane</keyword>
<feature type="transmembrane region" description="Helical" evidence="1">
    <location>
        <begin position="33"/>
        <end position="56"/>
    </location>
</feature>
<keyword evidence="1" id="KW-0812">Transmembrane</keyword>
<name>A0A4Y1MRS5_9PROT</name>
<reference evidence="2" key="1">
    <citation type="submission" date="2017-12" db="EMBL/GenBank/DDBJ databases">
        <authorList>
            <person name="Martens C."/>
            <person name="Dahlstrom E."/>
            <person name="Barbian K."/>
            <person name="Sykora L."/>
            <person name="Ricklefs S."/>
            <person name="Bruno D."/>
            <person name="Anzick I."/>
            <person name="Myles I."/>
            <person name="Datta S.K."/>
        </authorList>
    </citation>
    <scope>NUCLEOTIDE SEQUENCE</scope>
    <source>
        <strain evidence="2">AD2</strain>
        <plasmid evidence="2">p1-AD2</plasmid>
    </source>
</reference>
<geneLocation type="plasmid" evidence="2">
    <name>p1-AD2</name>
</geneLocation>
<keyword evidence="1" id="KW-1133">Transmembrane helix</keyword>
<evidence type="ECO:0000313" key="2">
    <source>
        <dbReference type="EMBL" id="AWV20329.1"/>
    </source>
</evidence>